<organism evidence="1 4">
    <name type="scientific">Clostridium pasteurianum DSM 525 = ATCC 6013</name>
    <dbReference type="NCBI Taxonomy" id="1262449"/>
    <lineage>
        <taxon>Bacteria</taxon>
        <taxon>Bacillati</taxon>
        <taxon>Bacillota</taxon>
        <taxon>Clostridia</taxon>
        <taxon>Eubacteriales</taxon>
        <taxon>Clostridiaceae</taxon>
        <taxon>Clostridium</taxon>
    </lineage>
</organism>
<reference evidence="2" key="2">
    <citation type="submission" date="2015-10" db="EMBL/GenBank/DDBJ databases">
        <title>Improved Draft Genome Sequence of Clostridium pasteurianum Strain ATCC 6013 (DSM 525) Using a Hybrid Next-Generation Sequencing Approach.</title>
        <authorList>
            <person name="Pyne M.E."/>
            <person name="Utturkar S.M."/>
            <person name="Brown S.D."/>
            <person name="Moo-Young M."/>
            <person name="Chung D.A."/>
            <person name="Chou P.C."/>
        </authorList>
    </citation>
    <scope>NUCLEOTIDE SEQUENCE</scope>
    <source>
        <strain evidence="2">ATCC 6013</strain>
    </source>
</reference>
<dbReference type="RefSeq" id="WP_003441235.1">
    <property type="nucleotide sequence ID" value="NZ_ANZB01000002.1"/>
</dbReference>
<evidence type="ECO:0000313" key="1">
    <source>
        <dbReference type="EMBL" id="AJA52468.1"/>
    </source>
</evidence>
<name>A0A0H3JAE0_CLOPA</name>
<evidence type="ECO:0000313" key="2">
    <source>
        <dbReference type="EMBL" id="KRU11522.1"/>
    </source>
</evidence>
<reference evidence="2 3" key="3">
    <citation type="journal article" name="Genome Announc.">
        <title>Improved Draft Genome Sequence of Clostridium pasteurianum Strain ATCC 6013 (DSM 525) Using a Hybrid Next-Generation Sequencing Approach.</title>
        <authorList>
            <person name="Pyne M.E."/>
            <person name="Utturkar S."/>
            <person name="Brown S.D."/>
            <person name="Moo-Young M."/>
            <person name="Chung D.A."/>
            <person name="Chou C.P."/>
        </authorList>
    </citation>
    <scope>NUCLEOTIDE SEQUENCE [LARGE SCALE GENOMIC DNA]</scope>
    <source>
        <strain evidence="2 3">ATCC 6013</strain>
    </source>
</reference>
<dbReference type="SUPFAM" id="SSF63829">
    <property type="entry name" value="Calcium-dependent phosphotriesterase"/>
    <property type="match status" value="1"/>
</dbReference>
<keyword evidence="4" id="KW-1185">Reference proteome</keyword>
<dbReference type="EMBL" id="CP009268">
    <property type="protein sequence ID" value="AJA52468.1"/>
    <property type="molecule type" value="Genomic_DNA"/>
</dbReference>
<dbReference type="PATRIC" id="fig|1262449.3.peg.580"/>
<accession>A0A0H3JAE0</accession>
<proteinExistence type="predicted"/>
<sequence>MAVRESLAYSKDLITGKLKEITKYKPEGYPMRGVFSVELFDASTGKKTYEAKSENRITPVYANAAYLDAFCGRILNNSVDNVITNANGNTDNPCRCMLLTDGNVPEDLYDYWTFGNIIGYADLWTTYSGSDNLRGTINQSETTFIDNLQVNSKLIQSKTRHFVVDFPTNAANGTFSSIYLMGGAKTSFSAYYPGYYNLYTKIYLTLGGGTANAICIDDNNIYNYATTTSGSTTLYVIDKRTYMQKDNIVLPFPVYAMEYDKINETFWVALSSGAFKKYDKNFNLLNSYSKTSPYTLSGISDICVTDAYILISYRGASQNGTSNRAAITVYNKSDGIYNKTIDVASFTYSYISLSRLKAKGKIFVKVGDSSGTVVVLNESDLSVMSSNAGNIGSFTNSATFENYNYYLRWDDDTQLFIRINTTTGILYVSYLVPAFAHTLLASPVTKTSTNTMKIQYDLTVDYVYPLDMPAH</sequence>
<dbReference type="KEGG" id="cpae:CPAST_c24100"/>
<dbReference type="eggNOG" id="ENOG5033RNB">
    <property type="taxonomic scope" value="Bacteria"/>
</dbReference>
<evidence type="ECO:0000313" key="4">
    <source>
        <dbReference type="Proteomes" id="UP000030905"/>
    </source>
</evidence>
<dbReference type="Proteomes" id="UP000028042">
    <property type="component" value="Unassembled WGS sequence"/>
</dbReference>
<dbReference type="GeneID" id="93074551"/>
<dbReference type="KEGG" id="cpat:CLPA_c24100"/>
<dbReference type="AlphaFoldDB" id="A0A0H3JAE0"/>
<protein>
    <submittedName>
        <fullName evidence="1">Phage-like protein</fullName>
    </submittedName>
</protein>
<evidence type="ECO:0000313" key="3">
    <source>
        <dbReference type="Proteomes" id="UP000028042"/>
    </source>
</evidence>
<dbReference type="Proteomes" id="UP000030905">
    <property type="component" value="Chromosome"/>
</dbReference>
<dbReference type="EMBL" id="JPGY02000001">
    <property type="protein sequence ID" value="KRU11522.1"/>
    <property type="molecule type" value="Genomic_DNA"/>
</dbReference>
<gene>
    <name evidence="1" type="ORF">CLPA_c24100</name>
    <name evidence="2" type="ORF">CP6013_00769</name>
</gene>
<reference evidence="1 4" key="1">
    <citation type="journal article" date="2015" name="Genome Announc.">
        <title>Complete Genome Sequence of the Nitrogen-Fixing and Solvent-Producing Clostridium pasteurianum DSM 525.</title>
        <authorList>
            <person name="Poehlein A."/>
            <person name="Grosse-Honebrink A."/>
            <person name="Zhang Y."/>
            <person name="Minton N.P."/>
            <person name="Daniel R."/>
        </authorList>
    </citation>
    <scope>NUCLEOTIDE SEQUENCE [LARGE SCALE GENOMIC DNA]</scope>
    <source>
        <strain evidence="1">DSM 525</strain>
        <strain evidence="4">DSM 525 / ATCC 6013</strain>
    </source>
</reference>